<evidence type="ECO:0000256" key="8">
    <source>
        <dbReference type="SAM" id="Phobius"/>
    </source>
</evidence>
<dbReference type="PANTHER" id="PTHR10809:SF6">
    <property type="entry name" value="AT11025P-RELATED"/>
    <property type="match status" value="1"/>
</dbReference>
<reference evidence="12" key="1">
    <citation type="submission" date="2017-02" db="UniProtKB">
        <authorList>
            <consortium name="WormBaseParasite"/>
        </authorList>
    </citation>
    <scope>IDENTIFICATION</scope>
</reference>
<dbReference type="InterPro" id="IPR013783">
    <property type="entry name" value="Ig-like_fold"/>
</dbReference>
<dbReference type="Pfam" id="PF00635">
    <property type="entry name" value="Motile_Sperm"/>
    <property type="match status" value="1"/>
</dbReference>
<organism evidence="12">
    <name type="scientific">Anisakis simplex</name>
    <name type="common">Herring worm</name>
    <dbReference type="NCBI Taxonomy" id="6269"/>
    <lineage>
        <taxon>Eukaryota</taxon>
        <taxon>Metazoa</taxon>
        <taxon>Ecdysozoa</taxon>
        <taxon>Nematoda</taxon>
        <taxon>Chromadorea</taxon>
        <taxon>Rhabditida</taxon>
        <taxon>Spirurina</taxon>
        <taxon>Ascaridomorpha</taxon>
        <taxon>Ascaridoidea</taxon>
        <taxon>Anisakidae</taxon>
        <taxon>Anisakis</taxon>
        <taxon>Anisakis simplex complex</taxon>
    </lineage>
</organism>
<keyword evidence="6" id="KW-0206">Cytoskeleton</keyword>
<name>A0A0M3JYJ1_ANISI</name>
<dbReference type="Gene3D" id="2.60.40.10">
    <property type="entry name" value="Immunoglobulins"/>
    <property type="match status" value="1"/>
</dbReference>
<evidence type="ECO:0000256" key="6">
    <source>
        <dbReference type="RuleBase" id="RU003425"/>
    </source>
</evidence>
<dbReference type="EMBL" id="UYRR01031282">
    <property type="protein sequence ID" value="VDK48511.1"/>
    <property type="molecule type" value="Genomic_DNA"/>
</dbReference>
<evidence type="ECO:0000256" key="7">
    <source>
        <dbReference type="SAM" id="Coils"/>
    </source>
</evidence>
<dbReference type="GO" id="GO:0005886">
    <property type="term" value="C:plasma membrane"/>
    <property type="evidence" value="ECO:0007669"/>
    <property type="project" value="TreeGrafter"/>
</dbReference>
<dbReference type="GO" id="GO:0061817">
    <property type="term" value="P:endoplasmic reticulum-plasma membrane tethering"/>
    <property type="evidence" value="ECO:0007669"/>
    <property type="project" value="TreeGrafter"/>
</dbReference>
<gene>
    <name evidence="10" type="ORF">ASIM_LOCUS12945</name>
</gene>
<keyword evidence="11" id="KW-1185">Reference proteome</keyword>
<comment type="subcellular location">
    <subcellularLocation>
        <location evidence="1">Membrane</location>
        <topology evidence="1">Single-pass type IV membrane protein</topology>
    </subcellularLocation>
</comment>
<comment type="similarity">
    <text evidence="2">Belongs to the VAMP-associated protein (VAP) (TC 9.B.17) family.</text>
</comment>
<evidence type="ECO:0000256" key="5">
    <source>
        <dbReference type="ARBA" id="ARBA00023136"/>
    </source>
</evidence>
<keyword evidence="7" id="KW-0175">Coiled coil</keyword>
<evidence type="ECO:0000313" key="12">
    <source>
        <dbReference type="WBParaSite" id="ASIM_0001351701-mRNA-1"/>
    </source>
</evidence>
<evidence type="ECO:0000259" key="9">
    <source>
        <dbReference type="PROSITE" id="PS50202"/>
    </source>
</evidence>
<evidence type="ECO:0000313" key="10">
    <source>
        <dbReference type="EMBL" id="VDK48511.1"/>
    </source>
</evidence>
<dbReference type="InterPro" id="IPR008962">
    <property type="entry name" value="PapD-like_sf"/>
</dbReference>
<sequence length="231" mass="25990">MRKRPQQVLNIDPPDVLTFKGPFNDVVTCELNLENPTTRPVCFKVKTTAPKQYCVRPNSGILDPGSHISVSIMLQPCDGLPEIDSVKHKFMVQSAFAPSGESSLDAIWKKVQPSELMDSKLLVIFKTSDECPHPEAEPISSPLNVNKTHSSDLKLREVLMELESERQKRKEVDSHAEELQKQVMSLKNRIEDLADMPHSNEHSPEYSPTAFHMVMLFLAALLIGLIFGKLF</sequence>
<dbReference type="GO" id="GO:0090158">
    <property type="term" value="P:endoplasmic reticulum membrane organization"/>
    <property type="evidence" value="ECO:0007669"/>
    <property type="project" value="TreeGrafter"/>
</dbReference>
<accession>A0A0M3JYJ1</accession>
<keyword evidence="4 8" id="KW-1133">Transmembrane helix</keyword>
<proteinExistence type="inferred from homology"/>
<dbReference type="AlphaFoldDB" id="A0A0M3JYJ1"/>
<dbReference type="OrthoDB" id="264603at2759"/>
<dbReference type="PIRSF" id="PIRSF019693">
    <property type="entry name" value="VAMP-associated"/>
    <property type="match status" value="1"/>
</dbReference>
<dbReference type="SUPFAM" id="SSF49354">
    <property type="entry name" value="PapD-like"/>
    <property type="match status" value="1"/>
</dbReference>
<evidence type="ECO:0000256" key="3">
    <source>
        <dbReference type="ARBA" id="ARBA00022692"/>
    </source>
</evidence>
<keyword evidence="6" id="KW-0963">Cytoplasm</keyword>
<dbReference type="WBParaSite" id="ASIM_0001351701-mRNA-1">
    <property type="protein sequence ID" value="ASIM_0001351701-mRNA-1"/>
    <property type="gene ID" value="ASIM_0001351701"/>
</dbReference>
<keyword evidence="5 8" id="KW-0472">Membrane</keyword>
<dbReference type="Proteomes" id="UP000267096">
    <property type="component" value="Unassembled WGS sequence"/>
</dbReference>
<evidence type="ECO:0000256" key="4">
    <source>
        <dbReference type="ARBA" id="ARBA00022989"/>
    </source>
</evidence>
<protein>
    <recommendedName>
        <fullName evidence="6">Major sperm protein</fullName>
    </recommendedName>
</protein>
<evidence type="ECO:0000256" key="2">
    <source>
        <dbReference type="ARBA" id="ARBA00008932"/>
    </source>
</evidence>
<reference evidence="10 11" key="2">
    <citation type="submission" date="2018-11" db="EMBL/GenBank/DDBJ databases">
        <authorList>
            <consortium name="Pathogen Informatics"/>
        </authorList>
    </citation>
    <scope>NUCLEOTIDE SEQUENCE [LARGE SCALE GENOMIC DNA]</scope>
</reference>
<dbReference type="GO" id="GO:0005789">
    <property type="term" value="C:endoplasmic reticulum membrane"/>
    <property type="evidence" value="ECO:0007669"/>
    <property type="project" value="InterPro"/>
</dbReference>
<keyword evidence="3 8" id="KW-0812">Transmembrane</keyword>
<feature type="domain" description="MSP" evidence="9">
    <location>
        <begin position="8"/>
        <end position="126"/>
    </location>
</feature>
<dbReference type="PROSITE" id="PS50202">
    <property type="entry name" value="MSP"/>
    <property type="match status" value="1"/>
</dbReference>
<comment type="function">
    <text evidence="6">Central component in molecular interactions underlying sperm crawling. Forms an extensive filament system that extends from sperm villipoda, along the leading edge of the pseudopod.</text>
</comment>
<feature type="transmembrane region" description="Helical" evidence="8">
    <location>
        <begin position="210"/>
        <end position="228"/>
    </location>
</feature>
<feature type="coiled-coil region" evidence="7">
    <location>
        <begin position="162"/>
        <end position="196"/>
    </location>
</feature>
<evidence type="ECO:0000313" key="11">
    <source>
        <dbReference type="Proteomes" id="UP000267096"/>
    </source>
</evidence>
<dbReference type="GO" id="GO:0033149">
    <property type="term" value="F:FFAT motif binding"/>
    <property type="evidence" value="ECO:0007669"/>
    <property type="project" value="TreeGrafter"/>
</dbReference>
<evidence type="ECO:0000256" key="1">
    <source>
        <dbReference type="ARBA" id="ARBA00004211"/>
    </source>
</evidence>
<dbReference type="PANTHER" id="PTHR10809">
    <property type="entry name" value="VESICLE-ASSOCIATED MEMBRANE PROTEIN-ASSOCIATED PROTEIN"/>
    <property type="match status" value="1"/>
</dbReference>
<dbReference type="InterPro" id="IPR000535">
    <property type="entry name" value="MSP_dom"/>
</dbReference>
<dbReference type="InterPro" id="IPR016763">
    <property type="entry name" value="VAP"/>
</dbReference>